<feature type="compositionally biased region" description="Polar residues" evidence="1">
    <location>
        <begin position="274"/>
        <end position="285"/>
    </location>
</feature>
<reference evidence="2 3" key="1">
    <citation type="journal article" date="2015" name="Plant Cell">
        <title>Oil accumulation by the oleaginous diatom Fistulifera solaris as revealed by the genome and transcriptome.</title>
        <authorList>
            <person name="Tanaka T."/>
            <person name="Maeda Y."/>
            <person name="Veluchamy A."/>
            <person name="Tanaka M."/>
            <person name="Abida H."/>
            <person name="Marechal E."/>
            <person name="Bowler C."/>
            <person name="Muto M."/>
            <person name="Sunaga Y."/>
            <person name="Tanaka M."/>
            <person name="Yoshino T."/>
            <person name="Taniguchi T."/>
            <person name="Fukuda Y."/>
            <person name="Nemoto M."/>
            <person name="Matsumoto M."/>
            <person name="Wong P.S."/>
            <person name="Aburatani S."/>
            <person name="Fujibuchi W."/>
        </authorList>
    </citation>
    <scope>NUCLEOTIDE SEQUENCE [LARGE SCALE GENOMIC DNA]</scope>
    <source>
        <strain evidence="2 3">JPCC DA0580</strain>
    </source>
</reference>
<feature type="compositionally biased region" description="Basic residues" evidence="1">
    <location>
        <begin position="430"/>
        <end position="444"/>
    </location>
</feature>
<feature type="region of interest" description="Disordered" evidence="1">
    <location>
        <begin position="422"/>
        <end position="444"/>
    </location>
</feature>
<gene>
    <name evidence="2" type="ORF">FisN_27Hu055</name>
</gene>
<comment type="caution">
    <text evidence="2">The sequence shown here is derived from an EMBL/GenBank/DDBJ whole genome shotgun (WGS) entry which is preliminary data.</text>
</comment>
<evidence type="ECO:0000313" key="2">
    <source>
        <dbReference type="EMBL" id="GAX28292.1"/>
    </source>
</evidence>
<dbReference type="InParanoid" id="A0A1Z5KQB2"/>
<feature type="region of interest" description="Disordered" evidence="1">
    <location>
        <begin position="137"/>
        <end position="158"/>
    </location>
</feature>
<feature type="region of interest" description="Disordered" evidence="1">
    <location>
        <begin position="249"/>
        <end position="396"/>
    </location>
</feature>
<protein>
    <submittedName>
        <fullName evidence="2">Uncharacterized protein</fullName>
    </submittedName>
</protein>
<feature type="region of interest" description="Disordered" evidence="1">
    <location>
        <begin position="92"/>
        <end position="113"/>
    </location>
</feature>
<name>A0A1Z5KQB2_FISSO</name>
<sequence length="519" mass="57787">MDAKDLSQHRFFVDRLISPSRDGSRRQSVSSPPSKPVRRNSNESGESLGAHQDGDDRLDSLSYDNEENSLLFLFKDEEESVPSMPDLIRRSTYPEVPTRKPCSPSAYETLSFSPKQKKKTFQIQNAPPRIIYITLQDQAPPSDDDTLSSGNTGTEEGVSNSMPIVIKTKSYSMMSEKSSAQSPSKPVRRCFEDDPTPRNASFGCFQGFTSPKMLPGIATTAIKPTVSNAENDIACMHHVTEKISLLSSSSNSPIVKKDATPSPKADLREPTAKLNGSNRENPSTPSDDELGSPLLEKPRLSRKNMFFQNLKWDDSKAKQSSKARRKRNTKNPRLPKEGKPECSALHIPMRSVDPGRADVPCNKQRHDRKKQIPRDELVPAVSLDPPPQSPALSEVTGNSPLEHCCRWHSSPSVGQKNVVKRAYSSERMPGKPKRSSSSRQNLTRRIRLDRTVGSITCRQIQPVRSFDADLMRDCVKDIYSRNPLLLARSYPKESAHHLNLSISSLLVSNDGYHKSPAVT</sequence>
<feature type="region of interest" description="Disordered" evidence="1">
    <location>
        <begin position="1"/>
        <end position="62"/>
    </location>
</feature>
<organism evidence="2 3">
    <name type="scientific">Fistulifera solaris</name>
    <name type="common">Oleaginous diatom</name>
    <dbReference type="NCBI Taxonomy" id="1519565"/>
    <lineage>
        <taxon>Eukaryota</taxon>
        <taxon>Sar</taxon>
        <taxon>Stramenopiles</taxon>
        <taxon>Ochrophyta</taxon>
        <taxon>Bacillariophyta</taxon>
        <taxon>Bacillariophyceae</taxon>
        <taxon>Bacillariophycidae</taxon>
        <taxon>Naviculales</taxon>
        <taxon>Naviculaceae</taxon>
        <taxon>Fistulifera</taxon>
    </lineage>
</organism>
<feature type="region of interest" description="Disordered" evidence="1">
    <location>
        <begin position="175"/>
        <end position="196"/>
    </location>
</feature>
<feature type="compositionally biased region" description="Polar residues" evidence="1">
    <location>
        <begin position="147"/>
        <end position="158"/>
    </location>
</feature>
<keyword evidence="3" id="KW-1185">Reference proteome</keyword>
<dbReference type="AlphaFoldDB" id="A0A1Z5KQB2"/>
<feature type="compositionally biased region" description="Polar residues" evidence="1">
    <location>
        <begin position="175"/>
        <end position="184"/>
    </location>
</feature>
<dbReference type="Proteomes" id="UP000198406">
    <property type="component" value="Unassembled WGS sequence"/>
</dbReference>
<feature type="compositionally biased region" description="Basic residues" evidence="1">
    <location>
        <begin position="319"/>
        <end position="330"/>
    </location>
</feature>
<feature type="compositionally biased region" description="Basic and acidic residues" evidence="1">
    <location>
        <begin position="255"/>
        <end position="271"/>
    </location>
</feature>
<accession>A0A1Z5KQB2</accession>
<proteinExistence type="predicted"/>
<evidence type="ECO:0000313" key="3">
    <source>
        <dbReference type="Proteomes" id="UP000198406"/>
    </source>
</evidence>
<dbReference type="EMBL" id="BDSP01000271">
    <property type="protein sequence ID" value="GAX28292.1"/>
    <property type="molecule type" value="Genomic_DNA"/>
</dbReference>
<evidence type="ECO:0000256" key="1">
    <source>
        <dbReference type="SAM" id="MobiDB-lite"/>
    </source>
</evidence>
<feature type="compositionally biased region" description="Basic and acidic residues" evidence="1">
    <location>
        <begin position="1"/>
        <end position="13"/>
    </location>
</feature>